<organism evidence="7">
    <name type="scientific">Alona affinis</name>
    <dbReference type="NCBI Taxonomy" id="381656"/>
    <lineage>
        <taxon>Eukaryota</taxon>
        <taxon>Metazoa</taxon>
        <taxon>Ecdysozoa</taxon>
        <taxon>Arthropoda</taxon>
        <taxon>Crustacea</taxon>
        <taxon>Branchiopoda</taxon>
        <taxon>Diplostraca</taxon>
        <taxon>Cladocera</taxon>
        <taxon>Anomopoda</taxon>
        <taxon>Chydoridae</taxon>
        <taxon>Alona</taxon>
    </lineage>
</organism>
<evidence type="ECO:0000256" key="1">
    <source>
        <dbReference type="ARBA" id="ARBA00022490"/>
    </source>
</evidence>
<keyword evidence="3 5" id="KW-0479">Metal-binding</keyword>
<keyword evidence="2 5" id="KW-0819">tRNA processing</keyword>
<feature type="binding site" evidence="5">
    <location>
        <position position="361"/>
    </location>
    <ligand>
        <name>Zn(2+)</name>
        <dbReference type="ChEBI" id="CHEBI:29105"/>
    </ligand>
</feature>
<feature type="domain" description="tRNA-guanine(15) transglycosylase-like" evidence="6">
    <location>
        <begin position="12"/>
        <end position="415"/>
    </location>
</feature>
<comment type="function">
    <text evidence="5">Non-catalytic subunit of the queuine tRNA-ribosyltransferase (TGT) that catalyzes the base-exchange of a guanine (G) residue with queuine (Q) at position 34 (anticodon wobble position) in tRNAs with GU(N) anticodons (tRNA-Asp, -Asn, -His and -Tyr), resulting in the hypermodified nucleoside queuosine (7-(((4,5-cis-dihydroxy-2-cyclopenten-1-yl)amino)methyl)-7-deazaguanosine).</text>
</comment>
<keyword evidence="4 5" id="KW-0862">Zinc</keyword>
<feature type="binding site" evidence="5">
    <location>
        <position position="387"/>
    </location>
    <ligand>
        <name>Zn(2+)</name>
        <dbReference type="ChEBI" id="CHEBI:29105"/>
    </ligand>
</feature>
<evidence type="ECO:0000256" key="2">
    <source>
        <dbReference type="ARBA" id="ARBA00022694"/>
    </source>
</evidence>
<evidence type="ECO:0000259" key="6">
    <source>
        <dbReference type="Pfam" id="PF01702"/>
    </source>
</evidence>
<dbReference type="EMBL" id="OC978220">
    <property type="protein sequence ID" value="CAG4634875.1"/>
    <property type="molecule type" value="Genomic_DNA"/>
</dbReference>
<dbReference type="GO" id="GO:0006400">
    <property type="term" value="P:tRNA modification"/>
    <property type="evidence" value="ECO:0007669"/>
    <property type="project" value="InterPro"/>
</dbReference>
<feature type="binding site" evidence="5">
    <location>
        <position position="358"/>
    </location>
    <ligand>
        <name>Zn(2+)</name>
        <dbReference type="ChEBI" id="CHEBI:29105"/>
    </ligand>
</feature>
<dbReference type="NCBIfam" id="TIGR00449">
    <property type="entry name" value="tgt_general"/>
    <property type="match status" value="1"/>
</dbReference>
<evidence type="ECO:0000256" key="4">
    <source>
        <dbReference type="ARBA" id="ARBA00022833"/>
    </source>
</evidence>
<sequence>MKFTVNAVAKSGARIGSLTEFARIPHMVLDTPYLLLHTRGGSVPNLSYDLLQMVTKEPQMMQVPLVTLVEHAKNIGAFGKGIGEFAGLQEHLHYATMQDSGTSTPEGYHDKHAVSLWTRNGRKLIDASTYISCMEALKPDVFQMMPDSDTTPKSSAKRVKTSVDATVRFARTCSELKEKSEVLRDTPVLACLTGGFNVHERRRCIEELKEFNVSGYVIEGFHTNGLSATNMIWNDIEPILIEILAALPQDRPRIFHGPVTPILLMKLLSKGVDVVDATFPWMAAERGGALIFPNSISDSGADGMVTETLPCVKQVANTNKSHPDDQAEEEPVDRSYEINLNDKLYFNDAQPLVSGCCCYCCRKYARSYVHHLLATKELLAPMLLMMHNLHHYLNFFGSIRSAIQNDRLDDLQARLERFVASRTN</sequence>
<dbReference type="InterPro" id="IPR050852">
    <property type="entry name" value="Queuine_tRNA-ribosyltrfase"/>
</dbReference>
<dbReference type="Pfam" id="PF01702">
    <property type="entry name" value="TGT"/>
    <property type="match status" value="1"/>
</dbReference>
<dbReference type="AlphaFoldDB" id="A0A9N6WP35"/>
<evidence type="ECO:0000313" key="7">
    <source>
        <dbReference type="EMBL" id="CAG4634875.1"/>
    </source>
</evidence>
<dbReference type="InterPro" id="IPR028592">
    <property type="entry name" value="QTRTD1"/>
</dbReference>
<dbReference type="GO" id="GO:0008479">
    <property type="term" value="F:tRNA-guanosine(34) queuine transglycosylase activity"/>
    <property type="evidence" value="ECO:0007669"/>
    <property type="project" value="UniProtKB-UniRule"/>
</dbReference>
<feature type="binding site" evidence="5">
    <location>
        <position position="356"/>
    </location>
    <ligand>
        <name>Zn(2+)</name>
        <dbReference type="ChEBI" id="CHEBI:29105"/>
    </ligand>
</feature>
<proteinExistence type="inferred from homology"/>
<dbReference type="PANTHER" id="PTHR46064:SF1">
    <property type="entry name" value="QUEUINE TRNA-RIBOSYLTRANSFERASE ACCESSORY SUBUNIT 2"/>
    <property type="match status" value="1"/>
</dbReference>
<dbReference type="Gene3D" id="3.20.20.105">
    <property type="entry name" value="Queuine tRNA-ribosyltransferase-like"/>
    <property type="match status" value="1"/>
</dbReference>
<dbReference type="InterPro" id="IPR036511">
    <property type="entry name" value="TGT-like_sf"/>
</dbReference>
<comment type="subunit">
    <text evidence="5">Heterodimer of a catalytic subunit and an accessory subunit.</text>
</comment>
<keyword evidence="1 5" id="KW-0963">Cytoplasm</keyword>
<evidence type="ECO:0000256" key="5">
    <source>
        <dbReference type="HAMAP-Rule" id="MF_03043"/>
    </source>
</evidence>
<accession>A0A9N6WP35</accession>
<dbReference type="GO" id="GO:0005737">
    <property type="term" value="C:cytoplasm"/>
    <property type="evidence" value="ECO:0007669"/>
    <property type="project" value="UniProtKB-SubCell"/>
</dbReference>
<name>A0A9N6WP35_9CRUS</name>
<reference evidence="7" key="1">
    <citation type="submission" date="2021-04" db="EMBL/GenBank/DDBJ databases">
        <authorList>
            <person name="Cornetti L."/>
        </authorList>
    </citation>
    <scope>NUCLEOTIDE SEQUENCE</scope>
</reference>
<gene>
    <name evidence="7" type="primary">EOG090X08JG</name>
</gene>
<dbReference type="HAMAP" id="MF_03043">
    <property type="entry name" value="QTRT2"/>
    <property type="match status" value="1"/>
</dbReference>
<dbReference type="GO" id="GO:0046872">
    <property type="term" value="F:metal ion binding"/>
    <property type="evidence" value="ECO:0007669"/>
    <property type="project" value="UniProtKB-KW"/>
</dbReference>
<comment type="similarity">
    <text evidence="5">Belongs to the queuine tRNA-ribosyltransferase family. QTRT2 subfamily.</text>
</comment>
<protein>
    <recommendedName>
        <fullName evidence="5">Queuine tRNA-ribosyltransferase accessory subunit 2</fullName>
    </recommendedName>
    <alternativeName>
        <fullName evidence="5">Queuine tRNA-ribosyltransferase domain-containing protein 1</fullName>
    </alternativeName>
</protein>
<comment type="cofactor">
    <cofactor evidence="5">
        <name>Zn(2+)</name>
        <dbReference type="ChEBI" id="CHEBI:29105"/>
    </cofactor>
    <text evidence="5">Binds 1 zinc ion per subunit.</text>
</comment>
<dbReference type="SUPFAM" id="SSF51713">
    <property type="entry name" value="tRNA-guanine transglycosylase"/>
    <property type="match status" value="1"/>
</dbReference>
<comment type="subcellular location">
    <subcellularLocation>
        <location evidence="5">Cytoplasm</location>
    </subcellularLocation>
</comment>
<dbReference type="PANTHER" id="PTHR46064">
    <property type="entry name" value="QUEUINE TRNA-RIBOSYLTRANSFERASE ACCESSORY SUBUNIT 2"/>
    <property type="match status" value="1"/>
</dbReference>
<evidence type="ECO:0000256" key="3">
    <source>
        <dbReference type="ARBA" id="ARBA00022723"/>
    </source>
</evidence>
<dbReference type="InterPro" id="IPR002616">
    <property type="entry name" value="tRNA_ribo_trans-like"/>
</dbReference>